<dbReference type="EMBL" id="JAATJV010145699">
    <property type="protein sequence ID" value="MBZ3870231.1"/>
    <property type="molecule type" value="Genomic_DNA"/>
</dbReference>
<dbReference type="GO" id="GO:0016702">
    <property type="term" value="F:oxidoreductase activity, acting on single donors with incorporation of molecular oxygen, incorporation of two atoms of oxygen"/>
    <property type="evidence" value="ECO:0007669"/>
    <property type="project" value="InterPro"/>
</dbReference>
<comment type="caution">
    <text evidence="2">The sequence shown here is derived from an EMBL/GenBank/DDBJ whole genome shotgun (WGS) entry which is preliminary data.</text>
</comment>
<dbReference type="SUPFAM" id="SSF48484">
    <property type="entry name" value="Lipoxigenase"/>
    <property type="match status" value="1"/>
</dbReference>
<sequence length="103" mass="12494">MSFKSPAGVSGWGFQDYPRWLLWLPNVLANGELQLTLWTWLTGGPEGWSMSDDPQNLFKEYWEQEMEDRWKVYRYVQRMLRLFYKSDETVKHDSELQAWCRDH</sequence>
<keyword evidence="3" id="KW-1185">Reference proteome</keyword>
<proteinExistence type="predicted"/>
<dbReference type="PROSITE" id="PS51393">
    <property type="entry name" value="LIPOXYGENASE_3"/>
    <property type="match status" value="1"/>
</dbReference>
<evidence type="ECO:0000259" key="1">
    <source>
        <dbReference type="PROSITE" id="PS51393"/>
    </source>
</evidence>
<gene>
    <name evidence="2" type="ORF">SUZIE_106905</name>
</gene>
<feature type="domain" description="Lipoxygenase" evidence="1">
    <location>
        <begin position="1"/>
        <end position="103"/>
    </location>
</feature>
<dbReference type="AlphaFoldDB" id="A0AA41MEA2"/>
<dbReference type="GO" id="GO:0046872">
    <property type="term" value="F:metal ion binding"/>
    <property type="evidence" value="ECO:0007669"/>
    <property type="project" value="InterPro"/>
</dbReference>
<reference evidence="2" key="1">
    <citation type="submission" date="2020-03" db="EMBL/GenBank/DDBJ databases">
        <title>Studies in the Genomics of Life Span.</title>
        <authorList>
            <person name="Glass D."/>
        </authorList>
    </citation>
    <scope>NUCLEOTIDE SEQUENCE</scope>
    <source>
        <strain evidence="2">SUZIE</strain>
        <tissue evidence="2">Muscle</tissue>
    </source>
</reference>
<name>A0AA41MEA2_SCICA</name>
<dbReference type="InterPro" id="IPR036226">
    <property type="entry name" value="LipOase_C_sf"/>
</dbReference>
<evidence type="ECO:0000313" key="2">
    <source>
        <dbReference type="EMBL" id="MBZ3870231.1"/>
    </source>
</evidence>
<dbReference type="InterPro" id="IPR013819">
    <property type="entry name" value="LipOase_C"/>
</dbReference>
<dbReference type="Gene3D" id="1.20.245.10">
    <property type="entry name" value="Lipoxygenase-1, Domain 5"/>
    <property type="match status" value="1"/>
</dbReference>
<organism evidence="2 3">
    <name type="scientific">Sciurus carolinensis</name>
    <name type="common">Eastern gray squirrel</name>
    <dbReference type="NCBI Taxonomy" id="30640"/>
    <lineage>
        <taxon>Eukaryota</taxon>
        <taxon>Metazoa</taxon>
        <taxon>Chordata</taxon>
        <taxon>Craniata</taxon>
        <taxon>Vertebrata</taxon>
        <taxon>Euteleostomi</taxon>
        <taxon>Mammalia</taxon>
        <taxon>Eutheria</taxon>
        <taxon>Euarchontoglires</taxon>
        <taxon>Glires</taxon>
        <taxon>Rodentia</taxon>
        <taxon>Sciuromorpha</taxon>
        <taxon>Sciuridae</taxon>
        <taxon>Sciurinae</taxon>
        <taxon>Sciurini</taxon>
        <taxon>Sciurus</taxon>
    </lineage>
</organism>
<evidence type="ECO:0000313" key="3">
    <source>
        <dbReference type="Proteomes" id="UP001166674"/>
    </source>
</evidence>
<dbReference type="Proteomes" id="UP001166674">
    <property type="component" value="Unassembled WGS sequence"/>
</dbReference>
<accession>A0AA41MEA2</accession>
<protein>
    <submittedName>
        <fullName evidence="2">Arachidonate 12-lipoxygenase, epidermal-type</fullName>
    </submittedName>
</protein>